<dbReference type="Proteomes" id="UP000652761">
    <property type="component" value="Unassembled WGS sequence"/>
</dbReference>
<protein>
    <submittedName>
        <fullName evidence="2">Uncharacterized protein</fullName>
    </submittedName>
</protein>
<organism evidence="2 3">
    <name type="scientific">Colocasia esculenta</name>
    <name type="common">Wild taro</name>
    <name type="synonym">Arum esculentum</name>
    <dbReference type="NCBI Taxonomy" id="4460"/>
    <lineage>
        <taxon>Eukaryota</taxon>
        <taxon>Viridiplantae</taxon>
        <taxon>Streptophyta</taxon>
        <taxon>Embryophyta</taxon>
        <taxon>Tracheophyta</taxon>
        <taxon>Spermatophyta</taxon>
        <taxon>Magnoliopsida</taxon>
        <taxon>Liliopsida</taxon>
        <taxon>Araceae</taxon>
        <taxon>Aroideae</taxon>
        <taxon>Colocasieae</taxon>
        <taxon>Colocasia</taxon>
    </lineage>
</organism>
<keyword evidence="3" id="KW-1185">Reference proteome</keyword>
<sequence>MHVGLDTDVYKSTGIVPCNGTFSSLREHALILRNPLPRKLSTDLGIGGFPRSSPAPPDPLLVLQVFVLTALFGRGYKKESTRSIKFKGPAVKDRRRHPKGASTQTGIVRTAHHPDERPEYDVGTPEQQPRRLLGRVQPRKAALQDPSQR</sequence>
<reference evidence="2" key="1">
    <citation type="submission" date="2017-07" db="EMBL/GenBank/DDBJ databases">
        <title>Taro Niue Genome Assembly and Annotation.</title>
        <authorList>
            <person name="Atibalentja N."/>
            <person name="Keating K."/>
            <person name="Fields C.J."/>
        </authorList>
    </citation>
    <scope>NUCLEOTIDE SEQUENCE</scope>
    <source>
        <strain evidence="2">Niue_2</strain>
        <tissue evidence="2">Leaf</tissue>
    </source>
</reference>
<name>A0A843UZ77_COLES</name>
<proteinExistence type="predicted"/>
<dbReference type="EMBL" id="NMUH01001001">
    <property type="protein sequence ID" value="MQL87747.1"/>
    <property type="molecule type" value="Genomic_DNA"/>
</dbReference>
<evidence type="ECO:0000256" key="1">
    <source>
        <dbReference type="SAM" id="MobiDB-lite"/>
    </source>
</evidence>
<evidence type="ECO:0000313" key="3">
    <source>
        <dbReference type="Proteomes" id="UP000652761"/>
    </source>
</evidence>
<evidence type="ECO:0000313" key="2">
    <source>
        <dbReference type="EMBL" id="MQL87747.1"/>
    </source>
</evidence>
<gene>
    <name evidence="2" type="ORF">Taro_020290</name>
</gene>
<dbReference type="AlphaFoldDB" id="A0A843UZ77"/>
<feature type="region of interest" description="Disordered" evidence="1">
    <location>
        <begin position="80"/>
        <end position="149"/>
    </location>
</feature>
<accession>A0A843UZ77</accession>
<comment type="caution">
    <text evidence="2">The sequence shown here is derived from an EMBL/GenBank/DDBJ whole genome shotgun (WGS) entry which is preliminary data.</text>
</comment>